<accession>A0A9P1GYS6</accession>
<evidence type="ECO:0000256" key="5">
    <source>
        <dbReference type="SAM" id="MobiDB-lite"/>
    </source>
</evidence>
<gene>
    <name evidence="7" type="ORF">PPNO1_LOCUS2138</name>
</gene>
<comment type="caution">
    <text evidence="7">The sequence shown here is derived from an EMBL/GenBank/DDBJ whole genome shotgun (WGS) entry which is preliminary data.</text>
</comment>
<keyword evidence="8" id="KW-1185">Reference proteome</keyword>
<dbReference type="GO" id="GO:0016020">
    <property type="term" value="C:membrane"/>
    <property type="evidence" value="ECO:0007669"/>
    <property type="project" value="UniProtKB-SubCell"/>
</dbReference>
<dbReference type="PANTHER" id="PTHR15549:SF26">
    <property type="entry name" value="AXIAL BUDDING PATTERN PROTEIN 2-RELATED"/>
    <property type="match status" value="1"/>
</dbReference>
<evidence type="ECO:0000313" key="7">
    <source>
        <dbReference type="EMBL" id="CAI4212373.1"/>
    </source>
</evidence>
<evidence type="ECO:0000256" key="4">
    <source>
        <dbReference type="ARBA" id="ARBA00023136"/>
    </source>
</evidence>
<evidence type="ECO:0000256" key="1">
    <source>
        <dbReference type="ARBA" id="ARBA00004167"/>
    </source>
</evidence>
<evidence type="ECO:0000256" key="3">
    <source>
        <dbReference type="ARBA" id="ARBA00022989"/>
    </source>
</evidence>
<reference evidence="7" key="1">
    <citation type="submission" date="2022-11" db="EMBL/GenBank/DDBJ databases">
        <authorList>
            <person name="Scott C."/>
            <person name="Bruce N."/>
        </authorList>
    </citation>
    <scope>NUCLEOTIDE SEQUENCE</scope>
</reference>
<name>A0A9P1GYS6_9PEZI</name>
<dbReference type="AlphaFoldDB" id="A0A9P1GYS6"/>
<proteinExistence type="predicted"/>
<dbReference type="PANTHER" id="PTHR15549">
    <property type="entry name" value="PAIRED IMMUNOGLOBULIN-LIKE TYPE 2 RECEPTOR"/>
    <property type="match status" value="1"/>
</dbReference>
<feature type="region of interest" description="Disordered" evidence="5">
    <location>
        <begin position="240"/>
        <end position="317"/>
    </location>
</feature>
<dbReference type="Proteomes" id="UP000838763">
    <property type="component" value="Unassembled WGS sequence"/>
</dbReference>
<dbReference type="GO" id="GO:0071944">
    <property type="term" value="C:cell periphery"/>
    <property type="evidence" value="ECO:0007669"/>
    <property type="project" value="UniProtKB-ARBA"/>
</dbReference>
<protein>
    <submittedName>
        <fullName evidence="7">Uncharacterized protein</fullName>
    </submittedName>
</protein>
<evidence type="ECO:0000256" key="2">
    <source>
        <dbReference type="ARBA" id="ARBA00022692"/>
    </source>
</evidence>
<organism evidence="7 8">
    <name type="scientific">Parascedosporium putredinis</name>
    <dbReference type="NCBI Taxonomy" id="1442378"/>
    <lineage>
        <taxon>Eukaryota</taxon>
        <taxon>Fungi</taxon>
        <taxon>Dikarya</taxon>
        <taxon>Ascomycota</taxon>
        <taxon>Pezizomycotina</taxon>
        <taxon>Sordariomycetes</taxon>
        <taxon>Hypocreomycetidae</taxon>
        <taxon>Microascales</taxon>
        <taxon>Microascaceae</taxon>
        <taxon>Parascedosporium</taxon>
    </lineage>
</organism>
<comment type="subcellular location">
    <subcellularLocation>
        <location evidence="1">Membrane</location>
        <topology evidence="1">Single-pass membrane protein</topology>
    </subcellularLocation>
</comment>
<keyword evidence="3 6" id="KW-1133">Transmembrane helix</keyword>
<feature type="transmembrane region" description="Helical" evidence="6">
    <location>
        <begin position="147"/>
        <end position="171"/>
    </location>
</feature>
<keyword evidence="2 6" id="KW-0812">Transmembrane</keyword>
<evidence type="ECO:0000256" key="6">
    <source>
        <dbReference type="SAM" id="Phobius"/>
    </source>
</evidence>
<dbReference type="InterPro" id="IPR051694">
    <property type="entry name" value="Immunoregulatory_rcpt-like"/>
</dbReference>
<feature type="compositionally biased region" description="Gly residues" evidence="5">
    <location>
        <begin position="123"/>
        <end position="133"/>
    </location>
</feature>
<keyword evidence="4 6" id="KW-0472">Membrane</keyword>
<dbReference type="EMBL" id="CALLCH030000004">
    <property type="protein sequence ID" value="CAI4212373.1"/>
    <property type="molecule type" value="Genomic_DNA"/>
</dbReference>
<feature type="region of interest" description="Disordered" evidence="5">
    <location>
        <begin position="80"/>
        <end position="138"/>
    </location>
</feature>
<evidence type="ECO:0000313" key="8">
    <source>
        <dbReference type="Proteomes" id="UP000838763"/>
    </source>
</evidence>
<sequence length="317" mass="32833">MSTRPTTTFPTQTIPDGSSSYVIRPLTTIFVPPPECPDLISEDFDTTSRSRPLRTSKLSMLGRRRVDRHLRPRKLHPVRARVPNPVGGVGPHLPRNPPHVPGVTPWTSAEAVTGPTSDVTGGDNNGGDTGGDTGGDDGGKSGLSSGAIAGIAVGALAGVLAIVGIAVFVWWRKRKSAQGHVPVPQGPPPPVFPRWPAASVPGHYGGTPVSNQQHLPGMPGAAGFPNPNADPRYSYMGAPGPNGYSPQPQQLAYGAVPPNGASPDMISSQGTTPQPGVVAGGYPVQQQQVPPVHHFEMDGTSAQPPPPAELSSEAPPL</sequence>
<feature type="compositionally biased region" description="Low complexity" evidence="5">
    <location>
        <begin position="273"/>
        <end position="292"/>
    </location>
</feature>